<evidence type="ECO:0000313" key="4">
    <source>
        <dbReference type="Proteomes" id="UP000679690"/>
    </source>
</evidence>
<feature type="compositionally biased region" description="Polar residues" evidence="1">
    <location>
        <begin position="218"/>
        <end position="229"/>
    </location>
</feature>
<keyword evidence="2" id="KW-1133">Transmembrane helix</keyword>
<keyword evidence="2" id="KW-0472">Membrane</keyword>
<evidence type="ECO:0000256" key="1">
    <source>
        <dbReference type="SAM" id="MobiDB-lite"/>
    </source>
</evidence>
<organism evidence="3 4">
    <name type="scientific">Actinoplanes flavus</name>
    <dbReference type="NCBI Taxonomy" id="2820290"/>
    <lineage>
        <taxon>Bacteria</taxon>
        <taxon>Bacillati</taxon>
        <taxon>Actinomycetota</taxon>
        <taxon>Actinomycetes</taxon>
        <taxon>Micromonosporales</taxon>
        <taxon>Micromonosporaceae</taxon>
        <taxon>Actinoplanes</taxon>
    </lineage>
</organism>
<name>A0ABS3UW47_9ACTN</name>
<feature type="transmembrane region" description="Helical" evidence="2">
    <location>
        <begin position="105"/>
        <end position="127"/>
    </location>
</feature>
<keyword evidence="2" id="KW-0812">Transmembrane</keyword>
<gene>
    <name evidence="3" type="ORF">J5X75_35400</name>
</gene>
<dbReference type="Proteomes" id="UP000679690">
    <property type="component" value="Unassembled WGS sequence"/>
</dbReference>
<accession>A0ABS3UW47</accession>
<sequence length="229" mass="23103">MSQQAQGRFWSGIDIPKTVAGTLAAVSAAVAGSFLGVAGTLIGAAVASLISSIGTEIYHRFIDRGTRRLHSAFTVAPAAAGTPPVEAAGEPPSGDEPRRVHWKRVGLAAAAFFALGMGTLTTAELFAGRSAADVTNGRDTGGPTILFQSVGEDSGEEPSGETPSADPTAPATTDGTPAPSSEATPEATTEPTPTAPTDQPQPTQPTQGGEDDPKLSETGGSESNEMTSE</sequence>
<proteinExistence type="predicted"/>
<reference evidence="3 4" key="1">
    <citation type="submission" date="2021-03" db="EMBL/GenBank/DDBJ databases">
        <title>Actinoplanes flavus sp. nov., a novel actinomycete isolated from Coconut Palm rhizosphere soil.</title>
        <authorList>
            <person name="Luo X."/>
        </authorList>
    </citation>
    <scope>NUCLEOTIDE SEQUENCE [LARGE SCALE GENOMIC DNA]</scope>
    <source>
        <strain evidence="3 4">NEAU-H7</strain>
    </source>
</reference>
<feature type="region of interest" description="Disordered" evidence="1">
    <location>
        <begin position="133"/>
        <end position="229"/>
    </location>
</feature>
<evidence type="ECO:0000256" key="2">
    <source>
        <dbReference type="SAM" id="Phobius"/>
    </source>
</evidence>
<evidence type="ECO:0000313" key="3">
    <source>
        <dbReference type="EMBL" id="MBO3742809.1"/>
    </source>
</evidence>
<keyword evidence="4" id="KW-1185">Reference proteome</keyword>
<dbReference type="RefSeq" id="WP_208471999.1">
    <property type="nucleotide sequence ID" value="NZ_JAGFNS010000031.1"/>
</dbReference>
<feature type="compositionally biased region" description="Low complexity" evidence="1">
    <location>
        <begin position="162"/>
        <end position="208"/>
    </location>
</feature>
<protein>
    <submittedName>
        <fullName evidence="3">Uncharacterized protein</fullName>
    </submittedName>
</protein>
<dbReference type="EMBL" id="JAGFNS010000031">
    <property type="protein sequence ID" value="MBO3742809.1"/>
    <property type="molecule type" value="Genomic_DNA"/>
</dbReference>
<feature type="transmembrane region" description="Helical" evidence="2">
    <location>
        <begin position="20"/>
        <end position="50"/>
    </location>
</feature>
<comment type="caution">
    <text evidence="3">The sequence shown here is derived from an EMBL/GenBank/DDBJ whole genome shotgun (WGS) entry which is preliminary data.</text>
</comment>